<protein>
    <recommendedName>
        <fullName evidence="5">Cyclin-like domain-containing protein</fullName>
    </recommendedName>
</protein>
<dbReference type="InterPro" id="IPR039361">
    <property type="entry name" value="Cyclin"/>
</dbReference>
<gene>
    <name evidence="6" type="ORF">H312_01453</name>
</gene>
<dbReference type="InterPro" id="IPR036915">
    <property type="entry name" value="Cyclin-like_sf"/>
</dbReference>
<dbReference type="Gene3D" id="1.10.472.10">
    <property type="entry name" value="Cyclin-like"/>
    <property type="match status" value="2"/>
</dbReference>
<evidence type="ECO:0000256" key="3">
    <source>
        <dbReference type="ARBA" id="ARBA00023306"/>
    </source>
</evidence>
<dbReference type="GO" id="GO:0051301">
    <property type="term" value="P:cell division"/>
    <property type="evidence" value="ECO:0007669"/>
    <property type="project" value="UniProtKB-KW"/>
</dbReference>
<evidence type="ECO:0000313" key="7">
    <source>
        <dbReference type="Proteomes" id="UP000030655"/>
    </source>
</evidence>
<accession>A0A059F2I4</accession>
<evidence type="ECO:0000256" key="2">
    <source>
        <dbReference type="ARBA" id="ARBA00023127"/>
    </source>
</evidence>
<dbReference type="AlphaFoldDB" id="A0A059F2I4"/>
<organism evidence="6 7">
    <name type="scientific">Anncaliia algerae PRA339</name>
    <dbReference type="NCBI Taxonomy" id="1288291"/>
    <lineage>
        <taxon>Eukaryota</taxon>
        <taxon>Fungi</taxon>
        <taxon>Fungi incertae sedis</taxon>
        <taxon>Microsporidia</taxon>
        <taxon>Tubulinosematoidea</taxon>
        <taxon>Tubulinosematidae</taxon>
        <taxon>Anncaliia</taxon>
    </lineage>
</organism>
<keyword evidence="1" id="KW-0132">Cell division</keyword>
<dbReference type="OrthoDB" id="5590282at2759"/>
<dbReference type="Proteomes" id="UP000030655">
    <property type="component" value="Unassembled WGS sequence"/>
</dbReference>
<dbReference type="HOGENOM" id="CLU_1277599_0_0_1"/>
<evidence type="ECO:0000313" key="6">
    <source>
        <dbReference type="EMBL" id="KCZ81161.1"/>
    </source>
</evidence>
<evidence type="ECO:0000259" key="5">
    <source>
        <dbReference type="SMART" id="SM00385"/>
    </source>
</evidence>
<dbReference type="Pfam" id="PF00134">
    <property type="entry name" value="Cyclin_N"/>
    <property type="match status" value="1"/>
</dbReference>
<dbReference type="SMART" id="SM00385">
    <property type="entry name" value="CYCLIN"/>
    <property type="match status" value="1"/>
</dbReference>
<reference evidence="6 7" key="2">
    <citation type="submission" date="2014-03" db="EMBL/GenBank/DDBJ databases">
        <title>The Genome Sequence of Anncaliia algerae insect isolate PRA339.</title>
        <authorList>
            <consortium name="The Broad Institute Genome Sequencing Platform"/>
            <consortium name="The Broad Institute Genome Sequencing Center for Infectious Disease"/>
            <person name="Cuomo C."/>
            <person name="Becnel J."/>
            <person name="Sanscrainte N."/>
            <person name="Walker B."/>
            <person name="Young S.K."/>
            <person name="Zeng Q."/>
            <person name="Gargeya S."/>
            <person name="Fitzgerald M."/>
            <person name="Haas B."/>
            <person name="Abouelleil A."/>
            <person name="Alvarado L."/>
            <person name="Arachchi H.M."/>
            <person name="Berlin A.M."/>
            <person name="Chapman S.B."/>
            <person name="Dewar J."/>
            <person name="Goldberg J."/>
            <person name="Griggs A."/>
            <person name="Gujja S."/>
            <person name="Hansen M."/>
            <person name="Howarth C."/>
            <person name="Imamovic A."/>
            <person name="Larimer J."/>
            <person name="McCowan C."/>
            <person name="Murphy C."/>
            <person name="Neiman D."/>
            <person name="Pearson M."/>
            <person name="Priest M."/>
            <person name="Roberts A."/>
            <person name="Saif S."/>
            <person name="Shea T."/>
            <person name="Sisk P."/>
            <person name="Sykes S."/>
            <person name="Wortman J."/>
            <person name="Nusbaum C."/>
            <person name="Birren B."/>
        </authorList>
    </citation>
    <scope>NUCLEOTIDE SEQUENCE [LARGE SCALE GENOMIC DNA]</scope>
    <source>
        <strain evidence="6 7">PRA339</strain>
    </source>
</reference>
<keyword evidence="7" id="KW-1185">Reference proteome</keyword>
<feature type="domain" description="Cyclin-like" evidence="5">
    <location>
        <begin position="31"/>
        <end position="115"/>
    </location>
</feature>
<dbReference type="EMBL" id="KK365149">
    <property type="protein sequence ID" value="KCZ81161.1"/>
    <property type="molecule type" value="Genomic_DNA"/>
</dbReference>
<proteinExistence type="inferred from homology"/>
<evidence type="ECO:0000256" key="1">
    <source>
        <dbReference type="ARBA" id="ARBA00022618"/>
    </source>
</evidence>
<dbReference type="VEuPathDB" id="MicrosporidiaDB:H312_01453"/>
<dbReference type="FunFam" id="1.10.472.10:FF:000001">
    <property type="entry name" value="G2/mitotic-specific cyclin"/>
    <property type="match status" value="1"/>
</dbReference>
<reference evidence="7" key="1">
    <citation type="submission" date="2013-02" db="EMBL/GenBank/DDBJ databases">
        <authorList>
            <consortium name="The Broad Institute Genome Sequencing Platform"/>
            <person name="Cuomo C."/>
            <person name="Becnel J."/>
            <person name="Sanscrainte N."/>
            <person name="Walker B."/>
            <person name="Young S.K."/>
            <person name="Zeng Q."/>
            <person name="Gargeya S."/>
            <person name="Fitzgerald M."/>
            <person name="Haas B."/>
            <person name="Abouelleil A."/>
            <person name="Alvarado L."/>
            <person name="Arachchi H.M."/>
            <person name="Berlin A.M."/>
            <person name="Chapman S.B."/>
            <person name="Dewar J."/>
            <person name="Goldberg J."/>
            <person name="Griggs A."/>
            <person name="Gujja S."/>
            <person name="Hansen M."/>
            <person name="Howarth C."/>
            <person name="Imamovic A."/>
            <person name="Larimer J."/>
            <person name="McCowan C."/>
            <person name="Murphy C."/>
            <person name="Neiman D."/>
            <person name="Pearson M."/>
            <person name="Priest M."/>
            <person name="Roberts A."/>
            <person name="Saif S."/>
            <person name="Shea T."/>
            <person name="Sisk P."/>
            <person name="Sykes S."/>
            <person name="Wortman J."/>
            <person name="Nusbaum C."/>
            <person name="Birren B."/>
        </authorList>
    </citation>
    <scope>NUCLEOTIDE SEQUENCE [LARGE SCALE GENOMIC DNA]</scope>
    <source>
        <strain evidence="7">PRA339</strain>
    </source>
</reference>
<sequence>MKFILQDITNIKKENIILTIKKSDSRKKLLRWIYEVITDFEYSSITFTRSIFILDKYVQKKGMTHENYQLIGISSLFVAAKYEEPKILKVEDYVIVTDNTFTKEQILEMEIEILKIFDFSLNFPLPYDYVKPEELNKLDVKLTDKEKRALIYGIIAYSLEKEDRCEGAYIIYLKALRMLNDLLYYGMDKDISFYLSNVIDYQCLKVFSAKY</sequence>
<dbReference type="SUPFAM" id="SSF47954">
    <property type="entry name" value="Cyclin-like"/>
    <property type="match status" value="1"/>
</dbReference>
<comment type="similarity">
    <text evidence="4">Belongs to the cyclin family.</text>
</comment>
<dbReference type="PANTHER" id="PTHR10177">
    <property type="entry name" value="CYCLINS"/>
    <property type="match status" value="1"/>
</dbReference>
<keyword evidence="3" id="KW-0131">Cell cycle</keyword>
<keyword evidence="2 4" id="KW-0195">Cyclin</keyword>
<evidence type="ECO:0000256" key="4">
    <source>
        <dbReference type="RuleBase" id="RU000383"/>
    </source>
</evidence>
<dbReference type="STRING" id="1288291.A0A059F2I4"/>
<dbReference type="InterPro" id="IPR006671">
    <property type="entry name" value="Cyclin_N"/>
</dbReference>
<name>A0A059F2I4_9MICR</name>
<dbReference type="InterPro" id="IPR013763">
    <property type="entry name" value="Cyclin-like_dom"/>
</dbReference>